<keyword evidence="6" id="KW-0175">Coiled coil</keyword>
<keyword evidence="5" id="KW-0067">ATP-binding</keyword>
<dbReference type="GO" id="GO:0003677">
    <property type="term" value="F:DNA binding"/>
    <property type="evidence" value="ECO:0007669"/>
    <property type="project" value="InterPro"/>
</dbReference>
<organism evidence="9 10">
    <name type="scientific">Cephalotus follicularis</name>
    <name type="common">Albany pitcher plant</name>
    <dbReference type="NCBI Taxonomy" id="3775"/>
    <lineage>
        <taxon>Eukaryota</taxon>
        <taxon>Viridiplantae</taxon>
        <taxon>Streptophyta</taxon>
        <taxon>Embryophyta</taxon>
        <taxon>Tracheophyta</taxon>
        <taxon>Spermatophyta</taxon>
        <taxon>Magnoliopsida</taxon>
        <taxon>eudicotyledons</taxon>
        <taxon>Gunneridae</taxon>
        <taxon>Pentapetalae</taxon>
        <taxon>rosids</taxon>
        <taxon>fabids</taxon>
        <taxon>Oxalidales</taxon>
        <taxon>Cephalotaceae</taxon>
        <taxon>Cephalotus</taxon>
    </lineage>
</organism>
<proteinExistence type="inferred from homology"/>
<dbReference type="InterPro" id="IPR050238">
    <property type="entry name" value="DNA_Rep/Repair_Clamp_Loader"/>
</dbReference>
<dbReference type="PANTHER" id="PTHR11669">
    <property type="entry name" value="REPLICATION FACTOR C / DNA POLYMERASE III GAMMA-TAU SUBUNIT"/>
    <property type="match status" value="1"/>
</dbReference>
<accession>A0A1Q3B3U0</accession>
<name>A0A1Q3B3U0_CEPFO</name>
<dbReference type="AlphaFoldDB" id="A0A1Q3B3U0"/>
<dbReference type="InterPro" id="IPR045085">
    <property type="entry name" value="HLD_clamp_pol_III_gamma_tau"/>
</dbReference>
<dbReference type="PANTHER" id="PTHR11669:SF0">
    <property type="entry name" value="PROTEIN STICHEL-LIKE 2"/>
    <property type="match status" value="1"/>
</dbReference>
<dbReference type="GO" id="GO:0003689">
    <property type="term" value="F:DNA clamp loader activity"/>
    <property type="evidence" value="ECO:0007669"/>
    <property type="project" value="TreeGrafter"/>
</dbReference>
<dbReference type="CDD" id="cd18137">
    <property type="entry name" value="HLD_clamp_pol_III_gamma_tau"/>
    <property type="match status" value="1"/>
</dbReference>
<protein>
    <submittedName>
        <fullName evidence="9">DNA_pol3_gamma3 domain-containing protein/DNA_pol3_delta2 domain-containing protein</fullName>
    </submittedName>
</protein>
<dbReference type="FunCoup" id="A0A1Q3B3U0">
    <property type="interactions" value="515"/>
</dbReference>
<dbReference type="GO" id="GO:0003887">
    <property type="term" value="F:DNA-directed DNA polymerase activity"/>
    <property type="evidence" value="ECO:0007669"/>
    <property type="project" value="InterPro"/>
</dbReference>
<dbReference type="InterPro" id="IPR012763">
    <property type="entry name" value="DNA_pol_III_sug/sutau_N"/>
</dbReference>
<dbReference type="FunFam" id="1.20.272.10:FF:000019">
    <property type="entry name" value="Protein STICHEL-like 1 isoform C"/>
    <property type="match status" value="1"/>
</dbReference>
<dbReference type="Gene3D" id="1.10.8.60">
    <property type="match status" value="1"/>
</dbReference>
<evidence type="ECO:0000256" key="1">
    <source>
        <dbReference type="ARBA" id="ARBA00006360"/>
    </source>
</evidence>
<dbReference type="InterPro" id="IPR054506">
    <property type="entry name" value="DnaA_N-like_STI"/>
</dbReference>
<dbReference type="FunFam" id="1.10.8.60:FF:000013">
    <property type="entry name" value="DNA polymerase III subunit gamma/tau"/>
    <property type="match status" value="1"/>
</dbReference>
<evidence type="ECO:0000313" key="10">
    <source>
        <dbReference type="Proteomes" id="UP000187406"/>
    </source>
</evidence>
<dbReference type="Pfam" id="PF23007">
    <property type="entry name" value="DnaA_N-like_STI"/>
    <property type="match status" value="1"/>
</dbReference>
<dbReference type="FunFam" id="3.40.50.300:FF:000014">
    <property type="entry name" value="DNA polymerase III subunit gamma/tau"/>
    <property type="match status" value="1"/>
</dbReference>
<evidence type="ECO:0000259" key="8">
    <source>
        <dbReference type="Pfam" id="PF23007"/>
    </source>
</evidence>
<evidence type="ECO:0000256" key="4">
    <source>
        <dbReference type="ARBA" id="ARBA00022833"/>
    </source>
</evidence>
<evidence type="ECO:0000256" key="7">
    <source>
        <dbReference type="SAM" id="MobiDB-lite"/>
    </source>
</evidence>
<dbReference type="OrthoDB" id="1899087at2759"/>
<dbReference type="Proteomes" id="UP000187406">
    <property type="component" value="Unassembled WGS sequence"/>
</dbReference>
<dbReference type="GO" id="GO:0006281">
    <property type="term" value="P:DNA repair"/>
    <property type="evidence" value="ECO:0007669"/>
    <property type="project" value="TreeGrafter"/>
</dbReference>
<dbReference type="Pfam" id="PF21960">
    <property type="entry name" value="RCF1-5-like_lid"/>
    <property type="match status" value="1"/>
</dbReference>
<evidence type="ECO:0000256" key="3">
    <source>
        <dbReference type="ARBA" id="ARBA00022741"/>
    </source>
</evidence>
<comment type="caution">
    <text evidence="9">The sequence shown here is derived from an EMBL/GenBank/DDBJ whole genome shotgun (WGS) entry which is preliminary data.</text>
</comment>
<dbReference type="SUPFAM" id="SSF48019">
    <property type="entry name" value="post-AAA+ oligomerization domain-like"/>
    <property type="match status" value="1"/>
</dbReference>
<evidence type="ECO:0000256" key="6">
    <source>
        <dbReference type="ARBA" id="ARBA00023054"/>
    </source>
</evidence>
<gene>
    <name evidence="9" type="ORF">CFOL_v3_06077</name>
</gene>
<feature type="region of interest" description="Disordered" evidence="7">
    <location>
        <begin position="822"/>
        <end position="844"/>
    </location>
</feature>
<dbReference type="InParanoid" id="A0A1Q3B3U0"/>
<dbReference type="EMBL" id="BDDD01000260">
    <property type="protein sequence ID" value="GAV62554.1"/>
    <property type="molecule type" value="Genomic_DNA"/>
</dbReference>
<dbReference type="GO" id="GO:0046872">
    <property type="term" value="F:metal ion binding"/>
    <property type="evidence" value="ECO:0007669"/>
    <property type="project" value="UniProtKB-KW"/>
</dbReference>
<dbReference type="InterPro" id="IPR027417">
    <property type="entry name" value="P-loop_NTPase"/>
</dbReference>
<dbReference type="Gene3D" id="3.40.50.300">
    <property type="entry name" value="P-loop containing nucleotide triphosphate hydrolases"/>
    <property type="match status" value="1"/>
</dbReference>
<keyword evidence="10" id="KW-1185">Reference proteome</keyword>
<dbReference type="SUPFAM" id="SSF52540">
    <property type="entry name" value="P-loop containing nucleoside triphosphate hydrolases"/>
    <property type="match status" value="1"/>
</dbReference>
<dbReference type="Pfam" id="PF13177">
    <property type="entry name" value="DNA_pol3_delta2"/>
    <property type="match status" value="1"/>
</dbReference>
<feature type="compositionally biased region" description="Polar residues" evidence="7">
    <location>
        <begin position="880"/>
        <end position="898"/>
    </location>
</feature>
<keyword evidence="4" id="KW-0862">Zinc</keyword>
<keyword evidence="2" id="KW-0479">Metal-binding</keyword>
<evidence type="ECO:0000313" key="9">
    <source>
        <dbReference type="EMBL" id="GAV62554.1"/>
    </source>
</evidence>
<dbReference type="GO" id="GO:0006261">
    <property type="term" value="P:DNA-templated DNA replication"/>
    <property type="evidence" value="ECO:0007669"/>
    <property type="project" value="TreeGrafter"/>
</dbReference>
<dbReference type="GO" id="GO:0005663">
    <property type="term" value="C:DNA replication factor C complex"/>
    <property type="evidence" value="ECO:0007669"/>
    <property type="project" value="TreeGrafter"/>
</dbReference>
<dbReference type="NCBIfam" id="TIGR02397">
    <property type="entry name" value="dnaX_nterm"/>
    <property type="match status" value="1"/>
</dbReference>
<sequence length="1054" mass="117206">MTDGRRHSLDIPISRTLVALRRVRSLRDPSTSSLSKFSALLDNVNWETSSSNGISLRFLNGCGEDGSDQNDHFGSKSLVPNGLTVEHGDDFKFLGGLEESKSRLVTCGNLDFDGNKGSPVKIRHVERLKDYQSNQEENNVIDHRHCNERYYSDDRDDELDLGCITPSSHHLEGVDLSNGQIVGSLTLERIDCSASKRKPRYKNQVKSLREIGDLASHVDSPCLSASDALSSRSIPIFANEGVDRLDYENHGCGIRCCWSGTPKFRGSNHSFDVEGRPLLSGDLDETGLNGQKNLKCSNEEITPYSENSRSLSQKFRPKSFNDLVGQNVVVRSLLGAISRGKITSFYLFHGPRGTGKTSASRIFAAALNCLSLEEHKPCGLCRECLTFFSGRSNDVKEVDSVKINRTDRVRSLIKDATIPPISSRFKIFIIDECQLLRGETWATILNSLEKLSQHVVFVMITPDLDKLPRSAVSRSQRYHFPTIKDSDVAIRLEKICVDEGFDFDQDALDFIATKSNGSLRDAEMMIEQLSLLSKKITMSSAYELIGIVSDDELLDLLDLALSSDTSNTVIRARELMRSRIDPMQLISQLANLIMDVLAGNCHKGGSEARRRFSRRHTTEADLQKLSHALKILSETEKQLRLSKNQTTWLTVALLQLSHVEASSLDTNDTKLCLRDAEKGHDFYSTSPAGGSSQLLVTCSHDESKSHKFGTQEECERALASIWKKAIELCQSSSLKNFLRKHGKMSSLCVNQGLAVAELEFHHPDYVSRAEKSWKLIAGSLQSILGLNVEIRINLVPQATVSKGSKVRKLSFSLFGCSRRMQHKSQSATEHGSNSDYSDYNSEKPNLRDRPILRCSDCRSHMAHNYSHRMEAVRTVRNSEGNVLSEGTTLSQRSLQVDTPKTPGGGVDSSKEEGSNCGYRGLSFRETEDSPNCFPRTLWLKKKLHSPDTSHTICTTDQPKNNLDFSFPRNPSFETCICASDPCSVCGGSKKYLNSSRDGDRLGENSDVLCWKTPSFHPSKEHFVFYLSLPCISCGLLPLASIQLGNCHSKGEGRT</sequence>
<evidence type="ECO:0000256" key="5">
    <source>
        <dbReference type="ARBA" id="ARBA00022840"/>
    </source>
</evidence>
<keyword evidence="3" id="KW-0547">Nucleotide-binding</keyword>
<comment type="similarity">
    <text evidence="1">Belongs to the DnaX/STICHEL family.</text>
</comment>
<feature type="domain" description="STICHEL DnaA-N-like alpha-beta" evidence="8">
    <location>
        <begin position="711"/>
        <end position="794"/>
    </location>
</feature>
<dbReference type="Gene3D" id="1.20.272.10">
    <property type="match status" value="1"/>
</dbReference>
<dbReference type="InterPro" id="IPR008921">
    <property type="entry name" value="DNA_pol3_clamp-load_cplx_C"/>
</dbReference>
<dbReference type="GO" id="GO:0005524">
    <property type="term" value="F:ATP binding"/>
    <property type="evidence" value="ECO:0007669"/>
    <property type="project" value="UniProtKB-KW"/>
</dbReference>
<feature type="compositionally biased region" description="Polar residues" evidence="7">
    <location>
        <begin position="823"/>
        <end position="839"/>
    </location>
</feature>
<feature type="region of interest" description="Disordered" evidence="7">
    <location>
        <begin position="880"/>
        <end position="913"/>
    </location>
</feature>
<evidence type="ECO:0000256" key="2">
    <source>
        <dbReference type="ARBA" id="ARBA00022723"/>
    </source>
</evidence>
<reference evidence="10" key="1">
    <citation type="submission" date="2016-04" db="EMBL/GenBank/DDBJ databases">
        <title>Cephalotus genome sequencing.</title>
        <authorList>
            <person name="Fukushima K."/>
            <person name="Hasebe M."/>
            <person name="Fang X."/>
        </authorList>
    </citation>
    <scope>NUCLEOTIDE SEQUENCE [LARGE SCALE GENOMIC DNA]</scope>
    <source>
        <strain evidence="10">cv. St1</strain>
    </source>
</reference>
<dbReference type="GO" id="GO:0009360">
    <property type="term" value="C:DNA polymerase III complex"/>
    <property type="evidence" value="ECO:0007669"/>
    <property type="project" value="InterPro"/>
</dbReference>
<dbReference type="STRING" id="3775.A0A1Q3B3U0"/>